<dbReference type="GO" id="GO:0005886">
    <property type="term" value="C:plasma membrane"/>
    <property type="evidence" value="ECO:0007669"/>
    <property type="project" value="InterPro"/>
</dbReference>
<accession>A0A514BX01</accession>
<evidence type="ECO:0000313" key="7">
    <source>
        <dbReference type="Proteomes" id="UP000317199"/>
    </source>
</evidence>
<sequence length="1280" mass="136422">MRWLAIRSGLVFAAMVLLLLALVYWLVSTIGGRDLLLAQVKSRLPYGTELSWSKVEGPVRGPMVLHDVRFISRGCPADGETPVAYPNCKHPRTTTFTARRIAINPALQPLLGKRLQLNAMALSDASLDLPDSDKPFELPRWPDLLPQIAPPLALRAGDIRVDRLKISRQGEPLIDLHSVRGGLDAGNGWVRVERFDIDSDRGRFSVHGDYAPRDNYRTDLVATAVLPAPAGRTRPRLGLVARGNLAKMDIGLGGAVPGPLRATLSIETRALEERSAPRWQLRADARALDPGLLAGGEPLEAPLAATLSVDGVGGAMDVQGELTRGDLTARIQPSKLRLEDQVVEAAPLVVDIFEGRIIAHGRADFGDPADDDEERGRIRYAINARGLSWGGEADEPAVIANADLGIAGTLQDWAVIGRATLVRDGEQANVRLDGRGDSERMRLHTLEIEMPTGTLDVGGEVAWAPTVGWDLETTLAGFDPGYFLPDWPGAVDGRISSTGELRDPGGLAAHVEIESLGGRLRDRALDGHGQIRIDGDAYEGDITLALGASRVEASGRIADSLDVEARFEPLRLVDVLPDAAGTLQGTVSLQGRRDAPDVAADLTGSGLSWSRSNTDRYSVDTVSLRGLLPWRGRNGELALRATGVQAGTALDTLSVDARGTVESLQLDVDAQGDIGRLVLAGQVEQRGNAWQGQLATLQLAPVRGASWALQQPAAFRWDGSNSRLERSCLASSGGGTLCIDADWPRRGLDVDGRALPLTLVEPWMPARGDGRPWLLRGEIAIDAQLQPAGNAWRGDVRVASAGGGVKFSERSREEIFDYKDLLLQARFHPQRIEATLGATLIGDGHLDARLTTGWDDYSPLEGEASINLHELVWLELFSPDIVEPKGTLNGRITLSGTRAEPRLGGQMQLSDFSTDMPALGLHLHDGNVRLLARSDGSASIQGELYSGNGDDSSGPLNIDGELGWSDDGPPLQLHVHGKDVLVSDTRDLRAVASPDVRVRIAAGEPITVTGTVTVPSAAIDLERLEGGVSVSDDVVVLDPADPEDRGAAPLDLDLAIALGDDVRLNGFGLRGSLGGQMRVRARPGREMTARGTLNVAGRYKAYGQDLTIRRGELGWSNSPVSDPILDIRAIREIGNVTAGVDIGGRVSAPEVRVWSDPATTQSDALAYLTLGRPLSSATSAESDQLTAANAALAAGGSVLASQIGSKIGLDEAGAMQSRTLGSVFGVGKRLSPRLYVGYGVSMVGAGTVLTLKYLLGLGFDVEVESGSHESRASLNWRKEK</sequence>
<dbReference type="Pfam" id="PF04357">
    <property type="entry name" value="TamB"/>
    <property type="match status" value="1"/>
</dbReference>
<keyword evidence="2" id="KW-0812">Transmembrane</keyword>
<evidence type="ECO:0000256" key="1">
    <source>
        <dbReference type="ARBA" id="ARBA00004167"/>
    </source>
</evidence>
<evidence type="ECO:0000313" key="6">
    <source>
        <dbReference type="EMBL" id="QDH71928.1"/>
    </source>
</evidence>
<dbReference type="InterPro" id="IPR007452">
    <property type="entry name" value="TamB_C"/>
</dbReference>
<reference evidence="6 7" key="1">
    <citation type="submission" date="2019-06" db="EMBL/GenBank/DDBJ databases">
        <title>Lysobacter alkalisoli sp. nov. isolated from saline-alkali soil.</title>
        <authorList>
            <person name="Sun J.-Q."/>
            <person name="Xu L."/>
        </authorList>
    </citation>
    <scope>NUCLEOTIDE SEQUENCE [LARGE SCALE GENOMIC DNA]</scope>
    <source>
        <strain evidence="6 7">SJ-36</strain>
    </source>
</reference>
<feature type="domain" description="Translocation and assembly module TamB C-terminal" evidence="5">
    <location>
        <begin position="952"/>
        <end position="1279"/>
    </location>
</feature>
<dbReference type="OrthoDB" id="5555605at2"/>
<dbReference type="EMBL" id="CP041242">
    <property type="protein sequence ID" value="QDH71928.1"/>
    <property type="molecule type" value="Genomic_DNA"/>
</dbReference>
<comment type="subcellular location">
    <subcellularLocation>
        <location evidence="1">Membrane</location>
        <topology evidence="1">Single-pass membrane protein</topology>
    </subcellularLocation>
</comment>
<dbReference type="Proteomes" id="UP000317199">
    <property type="component" value="Chromosome"/>
</dbReference>
<evidence type="ECO:0000259" key="5">
    <source>
        <dbReference type="Pfam" id="PF04357"/>
    </source>
</evidence>
<dbReference type="KEGG" id="lyj:FKV23_16465"/>
<evidence type="ECO:0000256" key="2">
    <source>
        <dbReference type="ARBA" id="ARBA00022692"/>
    </source>
</evidence>
<keyword evidence="4" id="KW-0472">Membrane</keyword>
<dbReference type="AlphaFoldDB" id="A0A514BX01"/>
<proteinExistence type="predicted"/>
<dbReference type="GO" id="GO:0009306">
    <property type="term" value="P:protein secretion"/>
    <property type="evidence" value="ECO:0007669"/>
    <property type="project" value="InterPro"/>
</dbReference>
<keyword evidence="3" id="KW-1133">Transmembrane helix</keyword>
<dbReference type="PANTHER" id="PTHR36985">
    <property type="entry name" value="TRANSLOCATION AND ASSEMBLY MODULE SUBUNIT TAMB"/>
    <property type="match status" value="1"/>
</dbReference>
<organism evidence="6 7">
    <name type="scientific">Marilutibacter alkalisoli</name>
    <dbReference type="NCBI Taxonomy" id="2591633"/>
    <lineage>
        <taxon>Bacteria</taxon>
        <taxon>Pseudomonadati</taxon>
        <taxon>Pseudomonadota</taxon>
        <taxon>Gammaproteobacteria</taxon>
        <taxon>Lysobacterales</taxon>
        <taxon>Lysobacteraceae</taxon>
        <taxon>Marilutibacter</taxon>
    </lineage>
</organism>
<dbReference type="PANTHER" id="PTHR36985:SF1">
    <property type="entry name" value="TRANSLOCATION AND ASSEMBLY MODULE SUBUNIT TAMB"/>
    <property type="match status" value="1"/>
</dbReference>
<keyword evidence="7" id="KW-1185">Reference proteome</keyword>
<gene>
    <name evidence="6" type="ORF">FKV23_16465</name>
</gene>
<protein>
    <submittedName>
        <fullName evidence="6">Translocation/assembly module TamB</fullName>
    </submittedName>
</protein>
<dbReference type="GO" id="GO:0097347">
    <property type="term" value="C:TAM protein secretion complex"/>
    <property type="evidence" value="ECO:0007669"/>
    <property type="project" value="TreeGrafter"/>
</dbReference>
<evidence type="ECO:0000256" key="3">
    <source>
        <dbReference type="ARBA" id="ARBA00022989"/>
    </source>
</evidence>
<name>A0A514BX01_9GAMM</name>
<evidence type="ECO:0000256" key="4">
    <source>
        <dbReference type="ARBA" id="ARBA00023136"/>
    </source>
</evidence>